<comment type="subcellular location">
    <subcellularLocation>
        <location evidence="1">Membrane</location>
        <topology evidence="1">Single-pass type I membrane protein</topology>
    </subcellularLocation>
</comment>
<dbReference type="Gene3D" id="2.10.25.10">
    <property type="entry name" value="Laminin"/>
    <property type="match status" value="27"/>
</dbReference>
<evidence type="ECO:0008006" key="21">
    <source>
        <dbReference type="Google" id="ProtNLM"/>
    </source>
</evidence>
<dbReference type="GO" id="GO:0006897">
    <property type="term" value="P:endocytosis"/>
    <property type="evidence" value="ECO:0007669"/>
    <property type="project" value="UniProtKB-KW"/>
</dbReference>
<dbReference type="OrthoDB" id="10045365at2759"/>
<feature type="domain" description="Sushi" evidence="18">
    <location>
        <begin position="1870"/>
        <end position="1939"/>
    </location>
</feature>
<dbReference type="Pfam" id="PF02494">
    <property type="entry name" value="HYR"/>
    <property type="match status" value="1"/>
</dbReference>
<dbReference type="PROSITE" id="PS01186">
    <property type="entry name" value="EGF_2"/>
    <property type="match status" value="7"/>
</dbReference>
<dbReference type="FunFam" id="2.10.25.10:FF:000240">
    <property type="entry name" value="Vitamin K-dependent protein S"/>
    <property type="match status" value="2"/>
</dbReference>
<sequence length="2207" mass="246603">MQFQANILQIFLLVLGFQIFDISAASKITPKHLHKILDSSCKDISPPHIKNAELVKLKTEKLHDGRHKQTEYLVAEYRCTDGYGFKVGVANHLFCSKKRWIGKTNLCKKKNKENMKRAVVGNIDPGFPIYFGECSIEDKKKCSQLCYLLNGEATCGCPQGFRKKGNICEDINECDIQNGGCQHFCVNNIGSFSCDCPKGYQISYDGTSCEDINECHVRNGHGPCQDTCHNLPGSYRCSCSNLTGTRLADDLHTCADINQCTGNLSGCSHGCINSHGRAYCTCPQGMDLGDDWKTCKDINECEAPSIKSTCPHGCTNFIGSYYCPKHDEILLSDAPVSDDDEYDSEDYETDQYDDDEYDEEEYDDDNDEQEKESSTKSINSKDKVQENNKKIDKKIDKIYDDEYDEGNDDDYKENTTNNTKNINESDKNKIDIDNAIDKQDIFNKRKETETVKTSTVIKEMEKPVITNKNDIYTDYEDEYDDEYDDDEETTIATDIKMTNTSNKDKTNDFKPSIISNEVNKNENTSNNVGKPTTETYSTTTSKIAIEYEDEYDEDYDDITTTIRIGSTSNIPAIHSIKENGIQNRNDVDIKESENHNLSIISTSTIKEINEVTDKSVSFITTEKEIDDEYDDDSDDYDEYSEETTVLHIDKKVKTNDKEYDSSISKPSTDMDSEYTTTQKQEISTVTNRSPKRIEPDDSVISTTLKIITASSSNASVSTEHPSVNIINKDHQLQHENDNKINLDISNNLSPLGTNIANKNTILTGDNYEDSYDEEEEDYHENTSTVNNRPHSSIEPQITTVRTESTNKNINKIVKSEDTTRNNKFNEVTDLSNEDIDRNDKGDVIFITTTRKLSELDKIDITTTERISDKTNIDRINNSNKTKHDDEYDDYDEFDSKKEGSTIANSMVNKCEEGYSMNERRECTDIDECSPSTNPCSDICENTAGSYICSCPVGFKLNSADPHTCQDIDECQQSPCSHICKNTPGSYSCECPKTLTLQNNTCVNLTCSHGETRINGKVQCTCPLGFVLGSDNRTCEDVDECVLLQDCSQICTNVIGSYECSCEKGYTLEREKYCIDIDECKGNHGCHQICENIPGSFKCSCEDGFEFMNGTLTCVDVDECAEGKDLDECSQICINYLGGYECSCHTGYKLASDDASCQDIDECTNDNGNCTHICENIEGSYFCKCEENYMLESDNRTCKIIDPCLEDNGGCSHECVNKNGVAVCKCPKGHTLEDRDCYLLDPCLTNNGGCSHICVNANSVVRCECPKEYELVNSTTCMKINLCSINNGNCSHFCEFIDDKVNCMCPELYSLENGTQCIEINPCLENNGGCSHTCIFKNHKQSCSCPHTHELHNTTHCFEKNPCLEDNGGCSDTCIFENSVLTCSCPRNYYLEGKTCYRIDRCLKENGGCSHICLTDDDGDVSCMCPEGFLLGEDFSTCIPQDPCLINNGNCSHICNSTQKENICSCPEGYRLKNETHCEKYNPCLVNNGGCSDICENIFGKARCSCPDNYVLEDDYTCVIIDPCFEENGGCSHYCKNIDGKPKCSCPDRHNLVNKTTCVQVNPCFINNGGCSHECATDENNNVICLCPQGQELAGKTCMLINPCNHKNGGCSHICSSIEGAVICKCPPGHELIDKTCFKVNPCSINNGGCSHGCSSSRGQAKCTCPPGYKLFGKTCMDQNPCTKNNGGCSHICHNKEGKRECSCPPGYLLRPNKRVCKEINECRVNRGGCSHGCRNLPGSFQCTCPHGLQLEDVKNRTCIDVDECLVNNGDCEMICRNFKGGFKCDCPEGYSLQRDKRSCRMAKVAHCRVPPAPSNGVIRCWDKSEMGSFVPSGAKCNVWCNEGYKLMGDSQMICGDSGSWGENEPQCLVATCPKLPSIQNGWYLPGVCNSGRTYIGESCSVYCRQGFMLKEGIEKYVCDPNMNWIPTVRPDALYNACTKTPSNTYINCPQKGQIDFILPEGQRQMFVRIPRPEANVDWSFVTSQPTWGIRLETTLPAGRTEVRFMAASPTDFNSTASCRLVINVLDKEAPRMTGCPENIERRLATGEGTQIIHWREPHFFDNVGVATVYKTRESGSEFGSGLHHITYVASDEAGNRAFCHFSIDVRDDLDNVQSNSIEQLTSATYTSHRTAGKYKAVLICPSGVQFMSDNPDRYNNMITSEAGCYWRHVKVTKPLEPQSFQIPKVYSESRLPPHARSNRRVFFKWSR</sequence>
<keyword evidence="10" id="KW-0675">Receptor</keyword>
<evidence type="ECO:0000259" key="17">
    <source>
        <dbReference type="PROSITE" id="PS50825"/>
    </source>
</evidence>
<dbReference type="FunFam" id="2.10.25.10:FF:000009">
    <property type="entry name" value="Low-density lipoprotein receptor isoform 1"/>
    <property type="match status" value="2"/>
</dbReference>
<feature type="region of interest" description="Disordered" evidence="14">
    <location>
        <begin position="658"/>
        <end position="678"/>
    </location>
</feature>
<keyword evidence="5 15" id="KW-0732">Signal</keyword>
<evidence type="ECO:0000256" key="15">
    <source>
        <dbReference type="SAM" id="SignalP"/>
    </source>
</evidence>
<evidence type="ECO:0000256" key="12">
    <source>
        <dbReference type="PROSITE-ProRule" id="PRU00076"/>
    </source>
</evidence>
<dbReference type="SUPFAM" id="SSF57535">
    <property type="entry name" value="Complement control module/SCR domain"/>
    <property type="match status" value="2"/>
</dbReference>
<dbReference type="PROSITE" id="PS00010">
    <property type="entry name" value="ASX_HYDROXYL"/>
    <property type="match status" value="6"/>
</dbReference>
<feature type="compositionally biased region" description="Acidic residues" evidence="14">
    <location>
        <begin position="336"/>
        <end position="370"/>
    </location>
</feature>
<feature type="domain" description="EGF-like" evidence="16">
    <location>
        <begin position="966"/>
        <end position="1002"/>
    </location>
</feature>
<dbReference type="Pfam" id="PF14670">
    <property type="entry name" value="FXa_inhibition"/>
    <property type="match status" value="6"/>
</dbReference>
<dbReference type="CDD" id="cd00033">
    <property type="entry name" value="CCP"/>
    <property type="match status" value="2"/>
</dbReference>
<dbReference type="SMART" id="SM00032">
    <property type="entry name" value="CCP"/>
    <property type="match status" value="2"/>
</dbReference>
<evidence type="ECO:0000256" key="14">
    <source>
        <dbReference type="SAM" id="MobiDB-lite"/>
    </source>
</evidence>
<keyword evidence="4" id="KW-0812">Transmembrane</keyword>
<dbReference type="PROSITE" id="PS50923">
    <property type="entry name" value="SUSHI"/>
    <property type="match status" value="2"/>
</dbReference>
<dbReference type="CDD" id="cd00054">
    <property type="entry name" value="EGF_CA"/>
    <property type="match status" value="3"/>
</dbReference>
<feature type="signal peptide" evidence="15">
    <location>
        <begin position="1"/>
        <end position="25"/>
    </location>
</feature>
<dbReference type="FunFam" id="2.10.25.10:FF:000119">
    <property type="entry name" value="vitamin K-dependent protein S"/>
    <property type="match status" value="1"/>
</dbReference>
<feature type="disulfide bond" evidence="12">
    <location>
        <begin position="1040"/>
        <end position="1050"/>
    </location>
</feature>
<dbReference type="InterPro" id="IPR026823">
    <property type="entry name" value="cEGF"/>
</dbReference>
<keyword evidence="6" id="KW-0677">Repeat</keyword>
<feature type="chain" id="PRO_5040372848" description="Fibrillin-2" evidence="15">
    <location>
        <begin position="26"/>
        <end position="2207"/>
    </location>
</feature>
<name>A0A9P0DXV6_DIABA</name>
<dbReference type="InterPro" id="IPR035976">
    <property type="entry name" value="Sushi/SCR/CCP_sf"/>
</dbReference>
<reference evidence="19" key="1">
    <citation type="submission" date="2022-01" db="EMBL/GenBank/DDBJ databases">
        <authorList>
            <person name="King R."/>
        </authorList>
    </citation>
    <scope>NUCLEOTIDE SEQUENCE</scope>
</reference>
<dbReference type="GO" id="GO:0005509">
    <property type="term" value="F:calcium ion binding"/>
    <property type="evidence" value="ECO:0007669"/>
    <property type="project" value="InterPro"/>
</dbReference>
<feature type="compositionally biased region" description="Basic and acidic residues" evidence="14">
    <location>
        <begin position="371"/>
        <end position="387"/>
    </location>
</feature>
<organism evidence="19 20">
    <name type="scientific">Diabrotica balteata</name>
    <name type="common">Banded cucumber beetle</name>
    <dbReference type="NCBI Taxonomy" id="107213"/>
    <lineage>
        <taxon>Eukaryota</taxon>
        <taxon>Metazoa</taxon>
        <taxon>Ecdysozoa</taxon>
        <taxon>Arthropoda</taxon>
        <taxon>Hexapoda</taxon>
        <taxon>Insecta</taxon>
        <taxon>Pterygota</taxon>
        <taxon>Neoptera</taxon>
        <taxon>Endopterygota</taxon>
        <taxon>Coleoptera</taxon>
        <taxon>Polyphaga</taxon>
        <taxon>Cucujiformia</taxon>
        <taxon>Chrysomeloidea</taxon>
        <taxon>Chrysomelidae</taxon>
        <taxon>Galerucinae</taxon>
        <taxon>Diabroticina</taxon>
        <taxon>Diabroticites</taxon>
        <taxon>Diabrotica</taxon>
    </lineage>
</organism>
<comment type="caution">
    <text evidence="12">Lacks conserved residue(s) required for the propagation of feature annotation.</text>
</comment>
<evidence type="ECO:0000259" key="16">
    <source>
        <dbReference type="PROSITE" id="PS50026"/>
    </source>
</evidence>
<keyword evidence="3" id="KW-0254">Endocytosis</keyword>
<feature type="domain" description="Sushi" evidence="18">
    <location>
        <begin position="1805"/>
        <end position="1869"/>
    </location>
</feature>
<dbReference type="SUPFAM" id="SSF57184">
    <property type="entry name" value="Growth factor receptor domain"/>
    <property type="match status" value="7"/>
</dbReference>
<dbReference type="SUPFAM" id="SSF57196">
    <property type="entry name" value="EGF/Laminin"/>
    <property type="match status" value="5"/>
</dbReference>
<dbReference type="SMART" id="SM00181">
    <property type="entry name" value="EGF"/>
    <property type="match status" value="26"/>
</dbReference>
<dbReference type="EMBL" id="OU898284">
    <property type="protein sequence ID" value="CAH1285831.1"/>
    <property type="molecule type" value="Genomic_DNA"/>
</dbReference>
<dbReference type="PANTHER" id="PTHR24034:SF89">
    <property type="entry name" value="COMPLEMENT COMPONENT C1Q RECEPTOR"/>
    <property type="match status" value="1"/>
</dbReference>
<dbReference type="FunFam" id="2.10.25.10:FF:000037">
    <property type="entry name" value="Signal peptide, CUB domain and EGF-like domain-containing 2"/>
    <property type="match status" value="1"/>
</dbReference>
<dbReference type="InterPro" id="IPR001881">
    <property type="entry name" value="EGF-like_Ca-bd_dom"/>
</dbReference>
<evidence type="ECO:0000256" key="7">
    <source>
        <dbReference type="ARBA" id="ARBA00022989"/>
    </source>
</evidence>
<dbReference type="Proteomes" id="UP001153709">
    <property type="component" value="Chromosome 9"/>
</dbReference>
<feature type="compositionally biased region" description="Polar residues" evidence="14">
    <location>
        <begin position="661"/>
        <end position="678"/>
    </location>
</feature>
<evidence type="ECO:0000313" key="20">
    <source>
        <dbReference type="Proteomes" id="UP001153709"/>
    </source>
</evidence>
<dbReference type="Gene3D" id="2.10.70.10">
    <property type="entry name" value="Complement Module, domain 1"/>
    <property type="match status" value="2"/>
</dbReference>
<dbReference type="InterPro" id="IPR049883">
    <property type="entry name" value="NOTCH1_EGF-like"/>
</dbReference>
<proteinExistence type="predicted"/>
<dbReference type="PROSITE" id="PS01187">
    <property type="entry name" value="EGF_CA"/>
    <property type="match status" value="6"/>
</dbReference>
<evidence type="ECO:0000256" key="8">
    <source>
        <dbReference type="ARBA" id="ARBA00023136"/>
    </source>
</evidence>
<keyword evidence="13" id="KW-0768">Sushi</keyword>
<evidence type="ECO:0000313" key="19">
    <source>
        <dbReference type="EMBL" id="CAH1285831.1"/>
    </source>
</evidence>
<dbReference type="InterPro" id="IPR009030">
    <property type="entry name" value="Growth_fac_rcpt_cys_sf"/>
</dbReference>
<dbReference type="PROSITE" id="PS50026">
    <property type="entry name" value="EGF_3"/>
    <property type="match status" value="4"/>
</dbReference>
<dbReference type="InterPro" id="IPR018097">
    <property type="entry name" value="EGF_Ca-bd_CS"/>
</dbReference>
<feature type="region of interest" description="Disordered" evidence="14">
    <location>
        <begin position="334"/>
        <end position="387"/>
    </location>
</feature>
<evidence type="ECO:0000256" key="9">
    <source>
        <dbReference type="ARBA" id="ARBA00023157"/>
    </source>
</evidence>
<evidence type="ECO:0000256" key="11">
    <source>
        <dbReference type="ARBA" id="ARBA00023180"/>
    </source>
</evidence>
<evidence type="ECO:0000256" key="3">
    <source>
        <dbReference type="ARBA" id="ARBA00022583"/>
    </source>
</evidence>
<evidence type="ECO:0000256" key="1">
    <source>
        <dbReference type="ARBA" id="ARBA00004479"/>
    </source>
</evidence>
<feature type="domain" description="HYR" evidence="17">
    <location>
        <begin position="2025"/>
        <end position="2107"/>
    </location>
</feature>
<keyword evidence="9 12" id="KW-1015">Disulfide bond</keyword>
<keyword evidence="11" id="KW-0325">Glycoprotein</keyword>
<evidence type="ECO:0000256" key="5">
    <source>
        <dbReference type="ARBA" id="ARBA00022729"/>
    </source>
</evidence>
<feature type="disulfide bond" evidence="13">
    <location>
        <begin position="1840"/>
        <end position="1867"/>
    </location>
</feature>
<evidence type="ECO:0000256" key="6">
    <source>
        <dbReference type="ARBA" id="ARBA00022737"/>
    </source>
</evidence>
<dbReference type="Pfam" id="PF12662">
    <property type="entry name" value="cEGF"/>
    <property type="match status" value="4"/>
</dbReference>
<feature type="domain" description="EGF-like" evidence="16">
    <location>
        <begin position="924"/>
        <end position="960"/>
    </location>
</feature>
<dbReference type="GO" id="GO:0016020">
    <property type="term" value="C:membrane"/>
    <property type="evidence" value="ECO:0007669"/>
    <property type="project" value="UniProtKB-SubCell"/>
</dbReference>
<evidence type="ECO:0000256" key="10">
    <source>
        <dbReference type="ARBA" id="ARBA00023170"/>
    </source>
</evidence>
<keyword evidence="2 12" id="KW-0245">EGF-like domain</keyword>
<dbReference type="PRINTS" id="PR00907">
    <property type="entry name" value="THRMBOMODULN"/>
</dbReference>
<dbReference type="InterPro" id="IPR000436">
    <property type="entry name" value="Sushi_SCR_CCP_dom"/>
</dbReference>
<dbReference type="Pfam" id="PF07645">
    <property type="entry name" value="EGF_CA"/>
    <property type="match status" value="2"/>
</dbReference>
<feature type="compositionally biased region" description="Acidic residues" evidence="14">
    <location>
        <begin position="401"/>
        <end position="411"/>
    </location>
</feature>
<keyword evidence="7" id="KW-1133">Transmembrane helix</keyword>
<dbReference type="PANTHER" id="PTHR24034">
    <property type="entry name" value="EGF-LIKE DOMAIN-CONTAINING PROTEIN"/>
    <property type="match status" value="1"/>
</dbReference>
<dbReference type="FunFam" id="2.10.25.10:FF:000005">
    <property type="entry name" value="Fibrillin 2"/>
    <property type="match status" value="1"/>
</dbReference>
<dbReference type="InterPro" id="IPR003410">
    <property type="entry name" value="HYR_dom"/>
</dbReference>
<accession>A0A9P0DXV6</accession>
<dbReference type="InterPro" id="IPR050751">
    <property type="entry name" value="ECM_structural_protein"/>
</dbReference>
<dbReference type="SMART" id="SM00179">
    <property type="entry name" value="EGF_CA"/>
    <property type="match status" value="19"/>
</dbReference>
<evidence type="ECO:0000256" key="2">
    <source>
        <dbReference type="ARBA" id="ARBA00022536"/>
    </source>
</evidence>
<evidence type="ECO:0000256" key="4">
    <source>
        <dbReference type="ARBA" id="ARBA00022692"/>
    </source>
</evidence>
<protein>
    <recommendedName>
        <fullName evidence="21">Fibrillin-2</fullName>
    </recommendedName>
</protein>
<gene>
    <name evidence="19" type="ORF">DIABBA_LOCUS12952</name>
</gene>
<keyword evidence="20" id="KW-1185">Reference proteome</keyword>
<evidence type="ECO:0000259" key="18">
    <source>
        <dbReference type="PROSITE" id="PS50923"/>
    </source>
</evidence>
<feature type="region of interest" description="Disordered" evidence="14">
    <location>
        <begin position="401"/>
        <end position="422"/>
    </location>
</feature>
<dbReference type="InterPro" id="IPR000742">
    <property type="entry name" value="EGF"/>
</dbReference>
<feature type="domain" description="EGF-like" evidence="16">
    <location>
        <begin position="1036"/>
        <end position="1074"/>
    </location>
</feature>
<dbReference type="PROSITE" id="PS50825">
    <property type="entry name" value="HYR"/>
    <property type="match status" value="1"/>
</dbReference>
<feature type="domain" description="EGF-like" evidence="16">
    <location>
        <begin position="170"/>
        <end position="210"/>
    </location>
</feature>
<dbReference type="InterPro" id="IPR000152">
    <property type="entry name" value="EGF-type_Asp/Asn_hydroxyl_site"/>
</dbReference>
<keyword evidence="8" id="KW-0472">Membrane</keyword>
<evidence type="ECO:0000256" key="13">
    <source>
        <dbReference type="PROSITE-ProRule" id="PRU00302"/>
    </source>
</evidence>